<keyword evidence="3" id="KW-1185">Reference proteome</keyword>
<reference evidence="2 3" key="1">
    <citation type="submission" date="2024-08" db="EMBL/GenBank/DDBJ databases">
        <title>Insights into the chromosomal genome structure of Flemingia macrophylla.</title>
        <authorList>
            <person name="Ding Y."/>
            <person name="Zhao Y."/>
            <person name="Bi W."/>
            <person name="Wu M."/>
            <person name="Zhao G."/>
            <person name="Gong Y."/>
            <person name="Li W."/>
            <person name="Zhang P."/>
        </authorList>
    </citation>
    <scope>NUCLEOTIDE SEQUENCE [LARGE SCALE GENOMIC DNA]</scope>
    <source>
        <strain evidence="2">DYQJB</strain>
        <tissue evidence="2">Leaf</tissue>
    </source>
</reference>
<proteinExistence type="predicted"/>
<dbReference type="AlphaFoldDB" id="A0ABD1M1S0"/>
<gene>
    <name evidence="2" type="ORF">Fmac_017305</name>
</gene>
<protein>
    <recommendedName>
        <fullName evidence="4">BED-type domain-containing protein</fullName>
    </recommendedName>
</protein>
<accession>A0ABD1M1S0</accession>
<keyword evidence="1" id="KW-0812">Transmembrane</keyword>
<dbReference type="EMBL" id="JBGMDY010000006">
    <property type="protein sequence ID" value="KAL2329724.1"/>
    <property type="molecule type" value="Genomic_DNA"/>
</dbReference>
<keyword evidence="1" id="KW-1133">Transmembrane helix</keyword>
<keyword evidence="1" id="KW-0472">Membrane</keyword>
<dbReference type="Proteomes" id="UP001603857">
    <property type="component" value="Unassembled WGS sequence"/>
</dbReference>
<comment type="caution">
    <text evidence="2">The sequence shown here is derived from an EMBL/GenBank/DDBJ whole genome shotgun (WGS) entry which is preliminary data.</text>
</comment>
<evidence type="ECO:0008006" key="4">
    <source>
        <dbReference type="Google" id="ProtNLM"/>
    </source>
</evidence>
<organism evidence="2 3">
    <name type="scientific">Flemingia macrophylla</name>
    <dbReference type="NCBI Taxonomy" id="520843"/>
    <lineage>
        <taxon>Eukaryota</taxon>
        <taxon>Viridiplantae</taxon>
        <taxon>Streptophyta</taxon>
        <taxon>Embryophyta</taxon>
        <taxon>Tracheophyta</taxon>
        <taxon>Spermatophyta</taxon>
        <taxon>Magnoliopsida</taxon>
        <taxon>eudicotyledons</taxon>
        <taxon>Gunneridae</taxon>
        <taxon>Pentapetalae</taxon>
        <taxon>rosids</taxon>
        <taxon>fabids</taxon>
        <taxon>Fabales</taxon>
        <taxon>Fabaceae</taxon>
        <taxon>Papilionoideae</taxon>
        <taxon>50 kb inversion clade</taxon>
        <taxon>NPAAA clade</taxon>
        <taxon>indigoferoid/millettioid clade</taxon>
        <taxon>Phaseoleae</taxon>
        <taxon>Flemingia</taxon>
    </lineage>
</organism>
<evidence type="ECO:0000313" key="2">
    <source>
        <dbReference type="EMBL" id="KAL2329724.1"/>
    </source>
</evidence>
<feature type="transmembrane region" description="Helical" evidence="1">
    <location>
        <begin position="72"/>
        <end position="94"/>
    </location>
</feature>
<name>A0ABD1M1S0_9FABA</name>
<evidence type="ECO:0000256" key="1">
    <source>
        <dbReference type="SAM" id="Phobius"/>
    </source>
</evidence>
<sequence>MRKPGRPKKDKYWNEVRKENGTLKCKRCGHEFSDKTSVTRIKAHLKGKQGQGAAICSPHNPVNDGVHNNNSISLSGTIILSLLFLLFLYFHFYLYPL</sequence>
<evidence type="ECO:0000313" key="3">
    <source>
        <dbReference type="Proteomes" id="UP001603857"/>
    </source>
</evidence>